<comment type="caution">
    <text evidence="5">The sequence shown here is derived from an EMBL/GenBank/DDBJ whole genome shotgun (WGS) entry which is preliminary data.</text>
</comment>
<feature type="domain" description="Leucine-binding protein" evidence="4">
    <location>
        <begin position="27"/>
        <end position="359"/>
    </location>
</feature>
<reference evidence="5 6" key="1">
    <citation type="submission" date="2020-08" db="EMBL/GenBank/DDBJ databases">
        <title>Genomic Encyclopedia of Type Strains, Phase IV (KMG-IV): sequencing the most valuable type-strain genomes for metagenomic binning, comparative biology and taxonomic classification.</title>
        <authorList>
            <person name="Goeker M."/>
        </authorList>
    </citation>
    <scope>NUCLEOTIDE SEQUENCE [LARGE SCALE GENOMIC DNA]</scope>
    <source>
        <strain evidence="5 6">DSM 27165</strain>
    </source>
</reference>
<dbReference type="Pfam" id="PF13458">
    <property type="entry name" value="Peripla_BP_6"/>
    <property type="match status" value="1"/>
</dbReference>
<gene>
    <name evidence="5" type="ORF">HNQ59_000303</name>
</gene>
<dbReference type="AlphaFoldDB" id="A0A840MP67"/>
<dbReference type="InterPro" id="IPR028081">
    <property type="entry name" value="Leu-bd"/>
</dbReference>
<organism evidence="5 6">
    <name type="scientific">Chitinivorax tropicus</name>
    <dbReference type="NCBI Taxonomy" id="714531"/>
    <lineage>
        <taxon>Bacteria</taxon>
        <taxon>Pseudomonadati</taxon>
        <taxon>Pseudomonadota</taxon>
        <taxon>Betaproteobacteria</taxon>
        <taxon>Chitinivorax</taxon>
    </lineage>
</organism>
<keyword evidence="2 3" id="KW-0732">Signal</keyword>
<evidence type="ECO:0000256" key="1">
    <source>
        <dbReference type="ARBA" id="ARBA00010062"/>
    </source>
</evidence>
<dbReference type="InterPro" id="IPR028082">
    <property type="entry name" value="Peripla_BP_I"/>
</dbReference>
<dbReference type="PANTHER" id="PTHR47235:SF1">
    <property type="entry name" value="BLR6548 PROTEIN"/>
    <property type="match status" value="1"/>
</dbReference>
<feature type="chain" id="PRO_5032352561" evidence="3">
    <location>
        <begin position="23"/>
        <end position="372"/>
    </location>
</feature>
<protein>
    <submittedName>
        <fullName evidence="5">ABC-type branched-subunit amino acid transport system substrate-binding protein</fullName>
    </submittedName>
</protein>
<evidence type="ECO:0000313" key="6">
    <source>
        <dbReference type="Proteomes" id="UP000575898"/>
    </source>
</evidence>
<feature type="signal peptide" evidence="3">
    <location>
        <begin position="1"/>
        <end position="22"/>
    </location>
</feature>
<dbReference type="PANTHER" id="PTHR47235">
    <property type="entry name" value="BLR6548 PROTEIN"/>
    <property type="match status" value="1"/>
</dbReference>
<name>A0A840MP67_9PROT</name>
<sequence length="372" mass="40360">MTMLLRLLAALLVTMLTVPSWAEPTSITIVQVLDLSGPNGDTGKDYMTGAKVYFDSINAKGGVDGRRIQHVFRDDQGNPALTTQLTNQLIDDYQPAALFGYLGNDGVTAMLNTPRINRSGIPLVAPYTGLNVSSDTTRIFHIRAGLEDETRKIIRMAINNGLEKLAVFHGNDSLGRAGMKAIEQALASEKKPLLAHVAYTGQQINQSVKEIWQAKPQAVILAAPTIATANFVREYRKVSPGTMFFALSSINHQTLQEFLGTPQAAQGIAVTTVIPSPSNPTTAIAREHIKAMKIYRDEAPSYATLEGFIAAKYLVEALRKAGSQDPQQVAKALTTTRHLDLGGYLLDFSSDAKRGSRYVDLAVFSRSGVLTN</sequence>
<evidence type="ECO:0000256" key="3">
    <source>
        <dbReference type="SAM" id="SignalP"/>
    </source>
</evidence>
<evidence type="ECO:0000256" key="2">
    <source>
        <dbReference type="ARBA" id="ARBA00022729"/>
    </source>
</evidence>
<evidence type="ECO:0000259" key="4">
    <source>
        <dbReference type="Pfam" id="PF13458"/>
    </source>
</evidence>
<proteinExistence type="inferred from homology"/>
<dbReference type="RefSeq" id="WP_184034240.1">
    <property type="nucleotide sequence ID" value="NZ_JACHHY010000002.1"/>
</dbReference>
<comment type="similarity">
    <text evidence="1">Belongs to the leucine-binding protein family.</text>
</comment>
<dbReference type="Gene3D" id="3.40.50.2300">
    <property type="match status" value="2"/>
</dbReference>
<keyword evidence="6" id="KW-1185">Reference proteome</keyword>
<evidence type="ECO:0000313" key="5">
    <source>
        <dbReference type="EMBL" id="MBB5017041.1"/>
    </source>
</evidence>
<accession>A0A840MP67</accession>
<dbReference type="CDD" id="cd06326">
    <property type="entry name" value="PBP1_ABC_ligand_binding-like"/>
    <property type="match status" value="1"/>
</dbReference>
<dbReference type="EMBL" id="JACHHY010000002">
    <property type="protein sequence ID" value="MBB5017041.1"/>
    <property type="molecule type" value="Genomic_DNA"/>
</dbReference>
<dbReference type="SUPFAM" id="SSF53822">
    <property type="entry name" value="Periplasmic binding protein-like I"/>
    <property type="match status" value="1"/>
</dbReference>
<dbReference type="Proteomes" id="UP000575898">
    <property type="component" value="Unassembled WGS sequence"/>
</dbReference>